<dbReference type="RefSeq" id="WP_097207759.1">
    <property type="nucleotide sequence ID" value="NZ_JACHXB010000007.1"/>
</dbReference>
<evidence type="ECO:0000313" key="1">
    <source>
        <dbReference type="EMBL" id="SNX97820.1"/>
    </source>
</evidence>
<name>A0A285EFP5_9ACTN</name>
<dbReference type="AlphaFoldDB" id="A0A285EFP5"/>
<accession>A0A285EFP5</accession>
<keyword evidence="2" id="KW-1185">Reference proteome</keyword>
<dbReference type="OrthoDB" id="5196172at2"/>
<protein>
    <submittedName>
        <fullName evidence="1">Uncharacterized protein</fullName>
    </submittedName>
</protein>
<proteinExistence type="predicted"/>
<sequence length="60" mass="6327">MTRTVTSLDDLDLEIAVAYIALGVARSAEAHCPSAENARLVEEARASVDALLDERLATAA</sequence>
<evidence type="ECO:0000313" key="2">
    <source>
        <dbReference type="Proteomes" id="UP000219514"/>
    </source>
</evidence>
<organism evidence="1 2">
    <name type="scientific">Geodermatophilus sabuli</name>
    <dbReference type="NCBI Taxonomy" id="1564158"/>
    <lineage>
        <taxon>Bacteria</taxon>
        <taxon>Bacillati</taxon>
        <taxon>Actinomycetota</taxon>
        <taxon>Actinomycetes</taxon>
        <taxon>Geodermatophilales</taxon>
        <taxon>Geodermatophilaceae</taxon>
        <taxon>Geodermatophilus</taxon>
    </lineage>
</organism>
<reference evidence="1 2" key="1">
    <citation type="submission" date="2017-09" db="EMBL/GenBank/DDBJ databases">
        <authorList>
            <person name="Ehlers B."/>
            <person name="Leendertz F.H."/>
        </authorList>
    </citation>
    <scope>NUCLEOTIDE SEQUENCE [LARGE SCALE GENOMIC DNA]</scope>
    <source>
        <strain evidence="1 2">DSM 46844</strain>
    </source>
</reference>
<dbReference type="EMBL" id="OBDO01000008">
    <property type="protein sequence ID" value="SNX97820.1"/>
    <property type="molecule type" value="Genomic_DNA"/>
</dbReference>
<gene>
    <name evidence="1" type="ORF">SAMN06893097_108185</name>
</gene>
<dbReference type="Proteomes" id="UP000219514">
    <property type="component" value="Unassembled WGS sequence"/>
</dbReference>